<evidence type="ECO:0000313" key="7">
    <source>
        <dbReference type="Proteomes" id="UP001501757"/>
    </source>
</evidence>
<dbReference type="Gene3D" id="1.10.10.10">
    <property type="entry name" value="Winged helix-like DNA-binding domain superfamily/Winged helix DNA-binding domain"/>
    <property type="match status" value="1"/>
</dbReference>
<comment type="similarity">
    <text evidence="1">Belongs to the LysR transcriptional regulatory family.</text>
</comment>
<sequence>MIDLNLLPALHSLLRERHVSRAAQQCHLSQSAMSRILAKLRQQFGDELLVRAGNDYQLTPKAIEIEQQLNELLPAIQQLGRASFFSPTTATQTVRIASTDMDVLLLADQIQHIQIEAPNLVLSFSQKGPAFFDQLIAGDLDFAMTPMDTSRSGLHRQLIRSDGFVAVLEQSSSLTENSLDLDTYLAHRHGVFNVTESLVGRVDSALASIGKARNVTLRLPTFSQIPPLLKGSPLIFTLPESFAHYLASRYPIKILPLPFYIEPMNAYLYWHHRLHQSTLHRWLRDRLLAKDTSHSD</sequence>
<keyword evidence="2" id="KW-0805">Transcription regulation</keyword>
<evidence type="ECO:0000259" key="5">
    <source>
        <dbReference type="PROSITE" id="PS50931"/>
    </source>
</evidence>
<keyword evidence="7" id="KW-1185">Reference proteome</keyword>
<evidence type="ECO:0000256" key="2">
    <source>
        <dbReference type="ARBA" id="ARBA00023015"/>
    </source>
</evidence>
<keyword evidence="3" id="KW-0238">DNA-binding</keyword>
<evidence type="ECO:0000256" key="1">
    <source>
        <dbReference type="ARBA" id="ARBA00009437"/>
    </source>
</evidence>
<feature type="domain" description="HTH lysR-type" evidence="5">
    <location>
        <begin position="2"/>
        <end position="59"/>
    </location>
</feature>
<dbReference type="InterPro" id="IPR036390">
    <property type="entry name" value="WH_DNA-bd_sf"/>
</dbReference>
<dbReference type="PANTHER" id="PTHR30118">
    <property type="entry name" value="HTH-TYPE TRANSCRIPTIONAL REGULATOR LEUO-RELATED"/>
    <property type="match status" value="1"/>
</dbReference>
<comment type="caution">
    <text evidence="6">The sequence shown here is derived from an EMBL/GenBank/DDBJ whole genome shotgun (WGS) entry which is preliminary data.</text>
</comment>
<accession>A0ABN0XRM6</accession>
<name>A0ABN0XRM6_9ALTE</name>
<dbReference type="InterPro" id="IPR050389">
    <property type="entry name" value="LysR-type_TF"/>
</dbReference>
<dbReference type="PRINTS" id="PR00039">
    <property type="entry name" value="HTHLYSR"/>
</dbReference>
<gene>
    <name evidence="6" type="ORF">GCM10009092_39330</name>
</gene>
<dbReference type="SUPFAM" id="SSF53850">
    <property type="entry name" value="Periplasmic binding protein-like II"/>
    <property type="match status" value="1"/>
</dbReference>
<dbReference type="InterPro" id="IPR005119">
    <property type="entry name" value="LysR_subst-bd"/>
</dbReference>
<dbReference type="Gene3D" id="3.40.190.10">
    <property type="entry name" value="Periplasmic binding protein-like II"/>
    <property type="match status" value="2"/>
</dbReference>
<evidence type="ECO:0000256" key="3">
    <source>
        <dbReference type="ARBA" id="ARBA00023125"/>
    </source>
</evidence>
<dbReference type="PANTHER" id="PTHR30118:SF15">
    <property type="entry name" value="TRANSCRIPTIONAL REGULATORY PROTEIN"/>
    <property type="match status" value="1"/>
</dbReference>
<organism evidence="6 7">
    <name type="scientific">Bowmanella denitrificans</name>
    <dbReference type="NCBI Taxonomy" id="366582"/>
    <lineage>
        <taxon>Bacteria</taxon>
        <taxon>Pseudomonadati</taxon>
        <taxon>Pseudomonadota</taxon>
        <taxon>Gammaproteobacteria</taxon>
        <taxon>Alteromonadales</taxon>
        <taxon>Alteromonadaceae</taxon>
        <taxon>Bowmanella</taxon>
    </lineage>
</organism>
<protein>
    <submittedName>
        <fullName evidence="6">LysR family transcriptional regulator</fullName>
    </submittedName>
</protein>
<dbReference type="Pfam" id="PF03466">
    <property type="entry name" value="LysR_substrate"/>
    <property type="match status" value="1"/>
</dbReference>
<keyword evidence="4" id="KW-0804">Transcription</keyword>
<dbReference type="EMBL" id="BAAAEI010000024">
    <property type="protein sequence ID" value="GAA0371130.1"/>
    <property type="molecule type" value="Genomic_DNA"/>
</dbReference>
<proteinExistence type="inferred from homology"/>
<dbReference type="SUPFAM" id="SSF46785">
    <property type="entry name" value="Winged helix' DNA-binding domain"/>
    <property type="match status" value="1"/>
</dbReference>
<dbReference type="PROSITE" id="PS50931">
    <property type="entry name" value="HTH_LYSR"/>
    <property type="match status" value="1"/>
</dbReference>
<dbReference type="InterPro" id="IPR036388">
    <property type="entry name" value="WH-like_DNA-bd_sf"/>
</dbReference>
<reference evidence="6 7" key="1">
    <citation type="journal article" date="2019" name="Int. J. Syst. Evol. Microbiol.">
        <title>The Global Catalogue of Microorganisms (GCM) 10K type strain sequencing project: providing services to taxonomists for standard genome sequencing and annotation.</title>
        <authorList>
            <consortium name="The Broad Institute Genomics Platform"/>
            <consortium name="The Broad Institute Genome Sequencing Center for Infectious Disease"/>
            <person name="Wu L."/>
            <person name="Ma J."/>
        </authorList>
    </citation>
    <scope>NUCLEOTIDE SEQUENCE [LARGE SCALE GENOMIC DNA]</scope>
    <source>
        <strain evidence="6 7">JCM 13378</strain>
    </source>
</reference>
<dbReference type="RefSeq" id="WP_343847190.1">
    <property type="nucleotide sequence ID" value="NZ_BAAAEI010000024.1"/>
</dbReference>
<dbReference type="Pfam" id="PF00126">
    <property type="entry name" value="HTH_1"/>
    <property type="match status" value="1"/>
</dbReference>
<evidence type="ECO:0000313" key="6">
    <source>
        <dbReference type="EMBL" id="GAA0371130.1"/>
    </source>
</evidence>
<dbReference type="Proteomes" id="UP001501757">
    <property type="component" value="Unassembled WGS sequence"/>
</dbReference>
<dbReference type="InterPro" id="IPR000847">
    <property type="entry name" value="LysR_HTH_N"/>
</dbReference>
<dbReference type="InterPro" id="IPR037402">
    <property type="entry name" value="YidZ_PBP2"/>
</dbReference>
<dbReference type="CDD" id="cd08417">
    <property type="entry name" value="PBP2_Nitroaromatics_like"/>
    <property type="match status" value="1"/>
</dbReference>
<evidence type="ECO:0000256" key="4">
    <source>
        <dbReference type="ARBA" id="ARBA00023163"/>
    </source>
</evidence>